<name>A0ABQ5S839_9CHLO</name>
<evidence type="ECO:0000313" key="5">
    <source>
        <dbReference type="Proteomes" id="UP001165090"/>
    </source>
</evidence>
<gene>
    <name evidence="4" type="ORF">VaNZ11_009635</name>
</gene>
<sequence length="629" mass="61442">MPGPGRRILCVRCNTLPPFSAHHFVRKKAVNLLPSARSVGIHNRRLPSPSHFASPIRTRYSSGTQSYFRRRVFVSTVALPVATTASSTPTVIIASAPTAVHAMASSVSEGAGALWATCLVLFAGAMLTGLPPVCWWVPSPAGKAAPATRIAALLQGPSLRMLSAGLMLGSGLGVVVPEGFITFVEGEPGGGSGLPEWSAGAGLLAGFVCMLALQLWLQGDGHTHAPAATAIYVATAAPTAAGGSEGVGTGDRDRGPEGSGYGRSSAGWRRRWDGGYSALPSAAAADAEMSTVRFPSGPSVAATAVAVSSGVTGSMELTRRHGGTLSAAGGGGGGDGDGAAAAAAPSAHVSFSCALEGVVPASALPKPGCAASPPSSSHAASGVGDGDGSGNGNGSGGAAIAASSSLATPGSVTSGGGVSSAKLALGGLLIHSAADGLAIGAASLGGGGGGGPSALSLSVAAAIMMHKLPVTLGLTTYLREAGWRRGAVLQALLGFSASAPLAALAAYYFLGMLLQGTGRGTADDPSASGNGVSGQVVALAVLFSGGTFLAAATQHILPAALAAAAPTVAATDMGLDKHLTNVEGAVLTEEETFHVGGVGRGCGTSLPLLWLAVGSLLPLLIAALLPEAG</sequence>
<organism evidence="4 5">
    <name type="scientific">Volvox africanus</name>
    <dbReference type="NCBI Taxonomy" id="51714"/>
    <lineage>
        <taxon>Eukaryota</taxon>
        <taxon>Viridiplantae</taxon>
        <taxon>Chlorophyta</taxon>
        <taxon>core chlorophytes</taxon>
        <taxon>Chlorophyceae</taxon>
        <taxon>CS clade</taxon>
        <taxon>Chlamydomonadales</taxon>
        <taxon>Volvocaceae</taxon>
        <taxon>Volvox</taxon>
    </lineage>
</organism>
<feature type="transmembrane region" description="Helical" evidence="3">
    <location>
        <begin position="114"/>
        <end position="137"/>
    </location>
</feature>
<feature type="transmembrane region" description="Helical" evidence="3">
    <location>
        <begin position="530"/>
        <end position="551"/>
    </location>
</feature>
<dbReference type="EMBL" id="BSDZ01000027">
    <property type="protein sequence ID" value="GLI65954.1"/>
    <property type="molecule type" value="Genomic_DNA"/>
</dbReference>
<feature type="transmembrane region" description="Helical" evidence="3">
    <location>
        <begin position="487"/>
        <end position="510"/>
    </location>
</feature>
<evidence type="ECO:0000313" key="4">
    <source>
        <dbReference type="EMBL" id="GLI65954.1"/>
    </source>
</evidence>
<feature type="region of interest" description="Disordered" evidence="2">
    <location>
        <begin position="240"/>
        <end position="266"/>
    </location>
</feature>
<dbReference type="PANTHER" id="PTHR16133">
    <property type="entry name" value="SOLUTE CARRIER FAMILY 39 ZINC TRANSPORTER , MEMBER 9-RELATED"/>
    <property type="match status" value="1"/>
</dbReference>
<feature type="region of interest" description="Disordered" evidence="2">
    <location>
        <begin position="315"/>
        <end position="341"/>
    </location>
</feature>
<keyword evidence="3" id="KW-1133">Transmembrane helix</keyword>
<proteinExistence type="predicted"/>
<keyword evidence="5" id="KW-1185">Reference proteome</keyword>
<feature type="transmembrane region" description="Helical" evidence="3">
    <location>
        <begin position="158"/>
        <end position="177"/>
    </location>
</feature>
<evidence type="ECO:0008006" key="6">
    <source>
        <dbReference type="Google" id="ProtNLM"/>
    </source>
</evidence>
<dbReference type="InterPro" id="IPR045891">
    <property type="entry name" value="ZIP9"/>
</dbReference>
<dbReference type="PANTHER" id="PTHR16133:SF0">
    <property type="entry name" value="ZINC_IRON REGULATED TRANSPORTER-RELATED PROTEIN 102B, ISOFORM E"/>
    <property type="match status" value="1"/>
</dbReference>
<comment type="subcellular location">
    <subcellularLocation>
        <location evidence="1">Endomembrane system</location>
        <topology evidence="1">Multi-pass membrane protein</topology>
    </subcellularLocation>
</comment>
<evidence type="ECO:0000256" key="3">
    <source>
        <dbReference type="SAM" id="Phobius"/>
    </source>
</evidence>
<feature type="compositionally biased region" description="Gly residues" evidence="2">
    <location>
        <begin position="328"/>
        <end position="337"/>
    </location>
</feature>
<accession>A0ABQ5S839</accession>
<keyword evidence="3" id="KW-0812">Transmembrane</keyword>
<feature type="compositionally biased region" description="Low complexity" evidence="2">
    <location>
        <begin position="370"/>
        <end position="382"/>
    </location>
</feature>
<feature type="transmembrane region" description="Helical" evidence="3">
    <location>
        <begin position="197"/>
        <end position="217"/>
    </location>
</feature>
<comment type="caution">
    <text evidence="4">The sequence shown here is derived from an EMBL/GenBank/DDBJ whole genome shotgun (WGS) entry which is preliminary data.</text>
</comment>
<keyword evidence="3" id="KW-0472">Membrane</keyword>
<feature type="region of interest" description="Disordered" evidence="2">
    <location>
        <begin position="366"/>
        <end position="395"/>
    </location>
</feature>
<feature type="transmembrane region" description="Helical" evidence="3">
    <location>
        <begin position="608"/>
        <end position="625"/>
    </location>
</feature>
<evidence type="ECO:0000256" key="1">
    <source>
        <dbReference type="ARBA" id="ARBA00004127"/>
    </source>
</evidence>
<reference evidence="4 5" key="1">
    <citation type="journal article" date="2023" name="IScience">
        <title>Expanded male sex-determining region conserved during the evolution of homothallism in the green alga Volvox.</title>
        <authorList>
            <person name="Yamamoto K."/>
            <person name="Matsuzaki R."/>
            <person name="Mahakham W."/>
            <person name="Heman W."/>
            <person name="Sekimoto H."/>
            <person name="Kawachi M."/>
            <person name="Minakuchi Y."/>
            <person name="Toyoda A."/>
            <person name="Nozaki H."/>
        </authorList>
    </citation>
    <scope>NUCLEOTIDE SEQUENCE [LARGE SCALE GENOMIC DNA]</scope>
    <source>
        <strain evidence="4 5">NIES-4468</strain>
    </source>
</reference>
<dbReference type="Proteomes" id="UP001165090">
    <property type="component" value="Unassembled WGS sequence"/>
</dbReference>
<feature type="compositionally biased region" description="Gly residues" evidence="2">
    <location>
        <begin position="383"/>
        <end position="395"/>
    </location>
</feature>
<evidence type="ECO:0000256" key="2">
    <source>
        <dbReference type="SAM" id="MobiDB-lite"/>
    </source>
</evidence>
<protein>
    <recommendedName>
        <fullName evidence="6">Zinc/iron permease</fullName>
    </recommendedName>
</protein>
<feature type="transmembrane region" description="Helical" evidence="3">
    <location>
        <begin position="72"/>
        <end position="94"/>
    </location>
</feature>